<reference evidence="1" key="1">
    <citation type="submission" date="2024-12" db="EMBL/GenBank/DDBJ databases">
        <authorList>
            <person name="Wu N."/>
        </authorList>
    </citation>
    <scope>NUCLEOTIDE SEQUENCE</scope>
    <source>
        <strain evidence="1">P15</strain>
    </source>
</reference>
<protein>
    <submittedName>
        <fullName evidence="1">Sensor histidine kinase</fullName>
        <ecNumber evidence="1">2.7.13.3</ecNumber>
    </submittedName>
</protein>
<dbReference type="EC" id="2.7.13.3" evidence="1"/>
<evidence type="ECO:0000313" key="2">
    <source>
        <dbReference type="Proteomes" id="UP001631969"/>
    </source>
</evidence>
<gene>
    <name evidence="1" type="ORF">ACI1P1_22435</name>
</gene>
<dbReference type="EMBL" id="JBJURJ010000016">
    <property type="protein sequence ID" value="MFM9331055.1"/>
    <property type="molecule type" value="Genomic_DNA"/>
</dbReference>
<name>A0ACC7P3R4_9BACL</name>
<keyword evidence="1" id="KW-0418">Kinase</keyword>
<dbReference type="Proteomes" id="UP001631969">
    <property type="component" value="Unassembled WGS sequence"/>
</dbReference>
<organism evidence="1 2">
    <name type="scientific">Paenibacillus mesotrionivorans</name>
    <dbReference type="NCBI Taxonomy" id="3160968"/>
    <lineage>
        <taxon>Bacteria</taxon>
        <taxon>Bacillati</taxon>
        <taxon>Bacillota</taxon>
        <taxon>Bacilli</taxon>
        <taxon>Bacillales</taxon>
        <taxon>Paenibacillaceae</taxon>
        <taxon>Paenibacillus</taxon>
    </lineage>
</organism>
<proteinExistence type="predicted"/>
<keyword evidence="1" id="KW-0808">Transferase</keyword>
<evidence type="ECO:0000313" key="1">
    <source>
        <dbReference type="EMBL" id="MFM9331055.1"/>
    </source>
</evidence>
<comment type="caution">
    <text evidence="1">The sequence shown here is derived from an EMBL/GenBank/DDBJ whole genome shotgun (WGS) entry which is preliminary data.</text>
</comment>
<accession>A0ACC7P3R4</accession>
<sequence>MLTIFCRITSSLRGKLLLMFICLTCLPLISVGLISYQKSYNTLLQNSKSATLLLSDQVIRDMDNLFMETRKLLELEKNPSVLQFLFSQNDTYRNAKDILKTMGSYRQTYQNDNVLNVTMINTYGRGISERKGVFQVNLTSISGPPFQSLLKQTDTVLNLPSSGASALRPLDGSRYKDHYISIVSTIKQRVTHEVIGYMIIDLDDRTVQQFCDQVTIGKSGFLYIVDEAGRPIFKPAALADNGLFPQAEVLAPLIQGTEKHSIDTTAGKPRFVFANRSPVTGWSIVGSVPLQEIVYDANSIRKLIIVSVVLSIIFAITLHYFLTKRLTLPLHILKKKMQLAASGFLEAKVTPTGKDEISDLGKSFNSMIDKIRTLLDQSIREQRELKKADLRALQAQIHPHFLYNTLDSILWLAEAGRKEQVIQVVLALSRFFRIGLSKGKDWITVDKELEHLENYLIIQQIRYRDILDYEIDVDDNIRHLPILKMILQPLVENALYHGLKNKRGKGQIRVSGHITANREIRLVVEDNGKGMPESKLEELRGELRQLQIPEKTENEVSGGFGLHNVHQRICLYYGEAYGVLLESRPTQGTKVTVTVPIRLEGDC</sequence>
<keyword evidence="2" id="KW-1185">Reference proteome</keyword>